<evidence type="ECO:0000256" key="8">
    <source>
        <dbReference type="ARBA" id="ARBA00049819"/>
    </source>
</evidence>
<feature type="domain" description="Helicase C-terminal" evidence="10">
    <location>
        <begin position="551"/>
        <end position="709"/>
    </location>
</feature>
<evidence type="ECO:0000313" key="12">
    <source>
        <dbReference type="Proteomes" id="UP000243540"/>
    </source>
</evidence>
<dbReference type="PROSITE" id="PS51192">
    <property type="entry name" value="HELICASE_ATP_BIND_1"/>
    <property type="match status" value="1"/>
</dbReference>
<evidence type="ECO:0000256" key="4">
    <source>
        <dbReference type="ARBA" id="ARBA00022806"/>
    </source>
</evidence>
<dbReference type="SUPFAM" id="SSF52540">
    <property type="entry name" value="P-loop containing nucleoside triphosphate hydrolases"/>
    <property type="match status" value="2"/>
</dbReference>
<dbReference type="Pfam" id="PF17191">
    <property type="entry name" value="RecG_wedge"/>
    <property type="match status" value="1"/>
</dbReference>
<dbReference type="InterPro" id="IPR045562">
    <property type="entry name" value="RecG_dom3_C"/>
</dbReference>
<dbReference type="SMART" id="SM00490">
    <property type="entry name" value="HELICc"/>
    <property type="match status" value="1"/>
</dbReference>
<dbReference type="RefSeq" id="WP_086106695.1">
    <property type="nucleotide sequence ID" value="NZ_NEKB01000008.1"/>
</dbReference>
<dbReference type="GO" id="GO:0016787">
    <property type="term" value="F:hydrolase activity"/>
    <property type="evidence" value="ECO:0007669"/>
    <property type="project" value="UniProtKB-KW"/>
</dbReference>
<dbReference type="Pfam" id="PF19833">
    <property type="entry name" value="RecG_dom3_C"/>
    <property type="match status" value="1"/>
</dbReference>
<dbReference type="PANTHER" id="PTHR47964">
    <property type="entry name" value="ATP-DEPENDENT DNA HELICASE HOMOLOG RECG, CHLOROPLASTIC"/>
    <property type="match status" value="1"/>
</dbReference>
<keyword evidence="6" id="KW-0238">DNA-binding</keyword>
<accession>A0A1Y2SU87</accession>
<dbReference type="InterPro" id="IPR047112">
    <property type="entry name" value="RecG/Mfd"/>
</dbReference>
<keyword evidence="1" id="KW-0547">Nucleotide-binding</keyword>
<sequence length="781" mass="85006">MTETTPAVTLQTALASILTNKRRISALKKLGVITVEDALHYFPFRVTERMPVKNIADVKLGEPVVISGVVAYTRESSISRGGTRLEVTVVPDDSRDGDGAKNAVKLTYFSYKSYYISYLKSRFYRGVRLAVQGAPSEFAGQVQFTHPKTSIVRDEQTADRTSGYSDTLEEALDLLSRPQPRYHANSSISSEHIHETIVDLLRALTGAHAQSGSDEDAASETIIDRDALAAAIPDVIPESVRVQRGLLHKADALLAMHVPRSEADFGKALETLRYEEALVSQVAMVQMREDNASADAYVCVDEEAMVERLISSLPFELTGGQQDVIREITRDMTSGKPMSRLLQGEVGSGKTLVALCALLQAVGAGKQAVIVAPTQVLAQQHVSSITHLLADAGLSSVPVVLLQSGMKLAERRRALAIPASGVPCIVVATHAAFSRSFQAPHLAVAVIDEQHRFGVEQREVLRSEVNEEGKVPHMLVMTATPIPRSAAMTWFGNLDISWLTELPGGRQPIRTVLVQEDDGATMRKVFLHARQRIDAGERVYIVCARIDEDEQPDEGMDAFTGALFDPQTGEPVEATQKRPLHAVTEMAQRLRALPQFDGIEIQTLTGRDDDETKNAVMERFSSGDAPVLVSTTVIEVGVDVPEASCMIIFDADHYGLSQLHQLRGRVGRGGTKSWAFLVHHAEPGSVAEERLKVIESSLDGAVIAQADLELRGAGDVLGDSQSGLATSFRLLRVVQDADVIMKARDDAEELMKTDAQLGIYPQLSGAALDFMRETAEYLKSS</sequence>
<comment type="caution">
    <text evidence="11">The sequence shown here is derived from an EMBL/GenBank/DDBJ whole genome shotgun (WGS) entry which is preliminary data.</text>
</comment>
<evidence type="ECO:0000256" key="2">
    <source>
        <dbReference type="ARBA" id="ARBA00022763"/>
    </source>
</evidence>
<dbReference type="InterPro" id="IPR012340">
    <property type="entry name" value="NA-bd_OB-fold"/>
</dbReference>
<evidence type="ECO:0000256" key="5">
    <source>
        <dbReference type="ARBA" id="ARBA00022840"/>
    </source>
</evidence>
<dbReference type="STRING" id="1160091.B9T39_04850"/>
<dbReference type="GO" id="GO:0005524">
    <property type="term" value="F:ATP binding"/>
    <property type="evidence" value="ECO:0007669"/>
    <property type="project" value="UniProtKB-KW"/>
</dbReference>
<dbReference type="GO" id="GO:0003678">
    <property type="term" value="F:DNA helicase activity"/>
    <property type="evidence" value="ECO:0007669"/>
    <property type="project" value="TreeGrafter"/>
</dbReference>
<dbReference type="InterPro" id="IPR001650">
    <property type="entry name" value="Helicase_C-like"/>
</dbReference>
<dbReference type="InterPro" id="IPR033454">
    <property type="entry name" value="RecG_wedge"/>
</dbReference>
<dbReference type="GO" id="GO:0006281">
    <property type="term" value="P:DNA repair"/>
    <property type="evidence" value="ECO:0007669"/>
    <property type="project" value="UniProtKB-KW"/>
</dbReference>
<reference evidence="11 12" key="1">
    <citation type="submission" date="2017-04" db="EMBL/GenBank/DDBJ databases">
        <title>Draft genome sequences of Alloscardovia macacae UMA81211 and UMA81212 isolated from the feces of a rhesus macaque (Macaca mulatta).</title>
        <authorList>
            <person name="Albert K."/>
            <person name="Sela D.A."/>
        </authorList>
    </citation>
    <scope>NUCLEOTIDE SEQUENCE [LARGE SCALE GENOMIC DNA]</scope>
    <source>
        <strain evidence="11 12">UMA81212</strain>
    </source>
</reference>
<dbReference type="PROSITE" id="PS51194">
    <property type="entry name" value="HELICASE_CTER"/>
    <property type="match status" value="1"/>
</dbReference>
<evidence type="ECO:0000259" key="10">
    <source>
        <dbReference type="PROSITE" id="PS51194"/>
    </source>
</evidence>
<evidence type="ECO:0000256" key="6">
    <source>
        <dbReference type="ARBA" id="ARBA00023125"/>
    </source>
</evidence>
<dbReference type="EMBL" id="NEKC01000009">
    <property type="protein sequence ID" value="OTA28993.1"/>
    <property type="molecule type" value="Genomic_DNA"/>
</dbReference>
<dbReference type="Pfam" id="PF00270">
    <property type="entry name" value="DEAD"/>
    <property type="match status" value="1"/>
</dbReference>
<evidence type="ECO:0000256" key="3">
    <source>
        <dbReference type="ARBA" id="ARBA00022801"/>
    </source>
</evidence>
<dbReference type="AlphaFoldDB" id="A0A1Y2SU87"/>
<feature type="domain" description="Helicase ATP-binding" evidence="9">
    <location>
        <begin position="331"/>
        <end position="499"/>
    </location>
</feature>
<keyword evidence="4 11" id="KW-0347">Helicase</keyword>
<protein>
    <recommendedName>
        <fullName evidence="8">Probable DNA 3'-5' helicase RecG</fullName>
    </recommendedName>
</protein>
<dbReference type="SMART" id="SM00487">
    <property type="entry name" value="DEXDc"/>
    <property type="match status" value="1"/>
</dbReference>
<dbReference type="GO" id="GO:0003677">
    <property type="term" value="F:DNA binding"/>
    <property type="evidence" value="ECO:0007669"/>
    <property type="project" value="UniProtKB-KW"/>
</dbReference>
<dbReference type="PANTHER" id="PTHR47964:SF1">
    <property type="entry name" value="ATP-DEPENDENT DNA HELICASE HOMOLOG RECG, CHLOROPLASTIC"/>
    <property type="match status" value="1"/>
</dbReference>
<keyword evidence="7" id="KW-0234">DNA repair</keyword>
<dbReference type="InterPro" id="IPR027417">
    <property type="entry name" value="P-loop_NTPase"/>
</dbReference>
<keyword evidence="3" id="KW-0378">Hydrolase</keyword>
<dbReference type="InterPro" id="IPR014001">
    <property type="entry name" value="Helicase_ATP-bd"/>
</dbReference>
<evidence type="ECO:0000256" key="7">
    <source>
        <dbReference type="ARBA" id="ARBA00023204"/>
    </source>
</evidence>
<dbReference type="OrthoDB" id="9804325at2"/>
<dbReference type="Gene3D" id="3.40.50.300">
    <property type="entry name" value="P-loop containing nucleotide triphosphate hydrolases"/>
    <property type="match status" value="2"/>
</dbReference>
<dbReference type="Gene3D" id="2.40.50.140">
    <property type="entry name" value="Nucleic acid-binding proteins"/>
    <property type="match status" value="1"/>
</dbReference>
<evidence type="ECO:0000313" key="11">
    <source>
        <dbReference type="EMBL" id="OTA28993.1"/>
    </source>
</evidence>
<dbReference type="InterPro" id="IPR011545">
    <property type="entry name" value="DEAD/DEAH_box_helicase_dom"/>
</dbReference>
<keyword evidence="2" id="KW-0227">DNA damage</keyword>
<gene>
    <name evidence="11" type="ORF">B9T39_04850</name>
</gene>
<organism evidence="11 12">
    <name type="scientific">Alloscardovia macacae</name>
    <dbReference type="NCBI Taxonomy" id="1160091"/>
    <lineage>
        <taxon>Bacteria</taxon>
        <taxon>Bacillati</taxon>
        <taxon>Actinomycetota</taxon>
        <taxon>Actinomycetes</taxon>
        <taxon>Bifidobacteriales</taxon>
        <taxon>Bifidobacteriaceae</taxon>
        <taxon>Alloscardovia</taxon>
    </lineage>
</organism>
<dbReference type="Pfam" id="PF00271">
    <property type="entry name" value="Helicase_C"/>
    <property type="match status" value="1"/>
</dbReference>
<name>A0A1Y2SU87_9BIFI</name>
<dbReference type="Proteomes" id="UP000243540">
    <property type="component" value="Unassembled WGS sequence"/>
</dbReference>
<evidence type="ECO:0000259" key="9">
    <source>
        <dbReference type="PROSITE" id="PS51192"/>
    </source>
</evidence>
<dbReference type="SUPFAM" id="SSF50249">
    <property type="entry name" value="Nucleic acid-binding proteins"/>
    <property type="match status" value="1"/>
</dbReference>
<proteinExistence type="predicted"/>
<evidence type="ECO:0000256" key="1">
    <source>
        <dbReference type="ARBA" id="ARBA00022741"/>
    </source>
</evidence>
<keyword evidence="5" id="KW-0067">ATP-binding</keyword>